<name>A0A6J4LEP3_9CHLR</name>
<reference evidence="1" key="1">
    <citation type="submission" date="2020-02" db="EMBL/GenBank/DDBJ databases">
        <authorList>
            <person name="Meier V. D."/>
        </authorList>
    </citation>
    <scope>NUCLEOTIDE SEQUENCE</scope>
    <source>
        <strain evidence="1">AVDCRST_MAG93</strain>
    </source>
</reference>
<evidence type="ECO:0000313" key="1">
    <source>
        <dbReference type="EMBL" id="CAA9329709.1"/>
    </source>
</evidence>
<protein>
    <submittedName>
        <fullName evidence="1">Uncharacterized protein</fullName>
    </submittedName>
</protein>
<proteinExistence type="predicted"/>
<gene>
    <name evidence="1" type="ORF">AVDCRST_MAG93-6134</name>
</gene>
<dbReference type="AlphaFoldDB" id="A0A6J4LEP3"/>
<feature type="non-terminal residue" evidence="1">
    <location>
        <position position="36"/>
    </location>
</feature>
<accession>A0A6J4LEP3</accession>
<organism evidence="1">
    <name type="scientific">uncultured Chloroflexia bacterium</name>
    <dbReference type="NCBI Taxonomy" id="1672391"/>
    <lineage>
        <taxon>Bacteria</taxon>
        <taxon>Bacillati</taxon>
        <taxon>Chloroflexota</taxon>
        <taxon>Chloroflexia</taxon>
        <taxon>environmental samples</taxon>
    </lineage>
</organism>
<sequence>MPGIRLNDTERRLLNWWQKSPTFPYPMLRRLSIRGE</sequence>
<dbReference type="EMBL" id="CADCTR010002063">
    <property type="protein sequence ID" value="CAA9329709.1"/>
    <property type="molecule type" value="Genomic_DNA"/>
</dbReference>